<keyword evidence="2" id="KW-1185">Reference proteome</keyword>
<gene>
    <name evidence="1" type="ORF">FMM08_13160</name>
</gene>
<accession>A0A5C8ZFR9</accession>
<dbReference type="RefSeq" id="WP_147926822.1">
    <property type="nucleotide sequence ID" value="NZ_VKAC01000007.1"/>
</dbReference>
<protein>
    <submittedName>
        <fullName evidence="1">Uncharacterized protein</fullName>
    </submittedName>
</protein>
<sequence>MSDPLAGLSRHERLACRVVERVLGATAQAWDVQGRQNAVDAMLTLPDGRCAALEITRVDTGQGLHLEGELARSGFHLPAVGQWWWDITLESVHDLPELRERYARLITLSESLGAIRPEHIRWQTGLHNADLTWLAEHPGVSMFGYPDIPARDGDRVRDVMVMPGGSGGMVDHSMSGLRAMLEELFAGARHMLKHLAKTAAAPADERHLFVVLHSSALPFAMSDALARSSEVPNEEPPLVEGITHFWLAPPYSERILLWSSGHWQQFFPYDAAGEPRRGGRGGHAPEHGAT</sequence>
<organism evidence="1 2">
    <name type="scientific">Quadrisphaera setariae</name>
    <dbReference type="NCBI Taxonomy" id="2593304"/>
    <lineage>
        <taxon>Bacteria</taxon>
        <taxon>Bacillati</taxon>
        <taxon>Actinomycetota</taxon>
        <taxon>Actinomycetes</taxon>
        <taxon>Kineosporiales</taxon>
        <taxon>Kineosporiaceae</taxon>
        <taxon>Quadrisphaera</taxon>
    </lineage>
</organism>
<reference evidence="1 2" key="1">
    <citation type="submission" date="2019-07" db="EMBL/GenBank/DDBJ databases">
        <title>Quadrisphaera sp. strain DD2A genome sequencing and assembly.</title>
        <authorList>
            <person name="Kim I."/>
        </authorList>
    </citation>
    <scope>NUCLEOTIDE SEQUENCE [LARGE SCALE GENOMIC DNA]</scope>
    <source>
        <strain evidence="1 2">DD2A</strain>
    </source>
</reference>
<proteinExistence type="predicted"/>
<comment type="caution">
    <text evidence="1">The sequence shown here is derived from an EMBL/GenBank/DDBJ whole genome shotgun (WGS) entry which is preliminary data.</text>
</comment>
<dbReference type="OrthoDB" id="5194596at2"/>
<dbReference type="EMBL" id="VKAC01000007">
    <property type="protein sequence ID" value="TXR55766.1"/>
    <property type="molecule type" value="Genomic_DNA"/>
</dbReference>
<evidence type="ECO:0000313" key="2">
    <source>
        <dbReference type="Proteomes" id="UP000321234"/>
    </source>
</evidence>
<dbReference type="AlphaFoldDB" id="A0A5C8ZFR9"/>
<evidence type="ECO:0000313" key="1">
    <source>
        <dbReference type="EMBL" id="TXR55766.1"/>
    </source>
</evidence>
<name>A0A5C8ZFR9_9ACTN</name>
<dbReference type="Proteomes" id="UP000321234">
    <property type="component" value="Unassembled WGS sequence"/>
</dbReference>